<dbReference type="InterPro" id="IPR001930">
    <property type="entry name" value="Peptidase_M1"/>
</dbReference>
<dbReference type="InterPro" id="IPR045357">
    <property type="entry name" value="Aminopeptidase_N-like_N"/>
</dbReference>
<dbReference type="InterPro" id="IPR034016">
    <property type="entry name" value="M1_APN-typ"/>
</dbReference>
<protein>
    <recommendedName>
        <fullName evidence="17">Aminopeptidase</fullName>
        <ecNumber evidence="17">3.4.11.-</ecNumber>
    </recommendedName>
</protein>
<evidence type="ECO:0000256" key="10">
    <source>
        <dbReference type="ARBA" id="ARBA00022989"/>
    </source>
</evidence>
<evidence type="ECO:0000256" key="5">
    <source>
        <dbReference type="ARBA" id="ARBA00022692"/>
    </source>
</evidence>
<evidence type="ECO:0000256" key="16">
    <source>
        <dbReference type="PIRSR" id="PIRSR634016-4"/>
    </source>
</evidence>
<dbReference type="GeneTree" id="ENSGT00940000165825"/>
<evidence type="ECO:0000256" key="12">
    <source>
        <dbReference type="ARBA" id="ARBA00023136"/>
    </source>
</evidence>
<dbReference type="PRINTS" id="PR00756">
    <property type="entry name" value="ALADIPTASE"/>
</dbReference>
<dbReference type="Gene3D" id="1.25.50.20">
    <property type="match status" value="1"/>
</dbReference>
<evidence type="ECO:0000256" key="13">
    <source>
        <dbReference type="ARBA" id="ARBA00023180"/>
    </source>
</evidence>
<dbReference type="PANTHER" id="PTHR11533:SF299">
    <property type="entry name" value="AMINOPEPTIDASE"/>
    <property type="match status" value="1"/>
</dbReference>
<sequence length="909" mass="102198">MSDVAIGLHHTGATDDILHDAQQHSVPNSPGLSRLPVYGLDLDELEEDEEDEDSSRRLLGTAFLYRMDDEPGAMRNSDLAEIRNARTVAGINGFPACTLRRAIATVFLFALAVVAVTVLAYKVQRPCNSGDDCHPNPRPSPTSSVRQQIADFTWSNNRLPRFVQPEIYTLHLHPNITSETFSGQMRVTLMISEPTSYVVFHGMGINILSAALGGGNLSLPSSILTNSTLQQHALLLPELLQPDHRYELSLNFSGNFSHNLKGLYRSTTRNEYGTLKYLAVTQFEPTYARMVFPCFDEPAFKANFSLSLVRENRHVALANMPLVKSEPLPGELTKDYFQTTVKMSSYLLAFAIGEFESISKETQSGVNVSIFAVPGKAQHGKFALDDAVRVLEYYELGFAIPYPLQKLDLLAVPDFEAGAMENWGLVIFKERNLLLSPGNTNAFSIVSVSRTVTHELAHQWFGNLVTMGWWNDLWLNEGFATLMEVIATDFLHSNWDLKSQNALNNMLSAMEKDSLQSTHPISANVHNISKVEEMFDSLSYQKAAAVLGMLRFYLKVQPFDKGVQFYLKNNSYGNADVEDLWRAISQRAENNSDVIKMMDLWIRQPGFPLITATRNGKNVKLHQNRFFLNYPGAPGTKSALWNIPLNLLTSKKLDSDFDFHLMVNREDELPIGDVTWFLLDEAHCGFYLVNYDVANWNALQKQLMEDHTVFGSSQRAVLLHSAFMLAYSGILNYSVPLSLTRYLPAETSFVPWHSALRNLGVLNDLLAFYGAESHNLQKYILNISTPIFNTSFSWNSSETVLQRLLQEYSFPLLCRYGSENATEKALSLYSNWKLYNASVPADVLVAVYTEAIRSVPGTFDFLLNRYRNESNSSERYNLLHALASTPNATQRQWYGFDANGDPVFGIGLR</sequence>
<keyword evidence="10 17" id="KW-1133">Transmembrane helix</keyword>
<dbReference type="FunFam" id="1.10.390.10:FF:000006">
    <property type="entry name" value="Puromycin-sensitive aminopeptidase"/>
    <property type="match status" value="1"/>
</dbReference>
<dbReference type="GO" id="GO:0006508">
    <property type="term" value="P:proteolysis"/>
    <property type="evidence" value="ECO:0007669"/>
    <property type="project" value="UniProtKB-KW"/>
</dbReference>
<dbReference type="Gene3D" id="2.60.40.1910">
    <property type="match status" value="1"/>
</dbReference>
<reference evidence="21" key="1">
    <citation type="submission" date="2025-08" db="UniProtKB">
        <authorList>
            <consortium name="Ensembl"/>
        </authorList>
    </citation>
    <scope>IDENTIFICATION</scope>
</reference>
<evidence type="ECO:0000259" key="19">
    <source>
        <dbReference type="Pfam" id="PF11838"/>
    </source>
</evidence>
<evidence type="ECO:0000256" key="15">
    <source>
        <dbReference type="PIRSR" id="PIRSR634016-3"/>
    </source>
</evidence>
<dbReference type="Gene3D" id="1.10.390.10">
    <property type="entry name" value="Neutral Protease Domain 2"/>
    <property type="match status" value="1"/>
</dbReference>
<keyword evidence="22" id="KW-1185">Reference proteome</keyword>
<dbReference type="InterPro" id="IPR042097">
    <property type="entry name" value="Aminopeptidase_N-like_N_sf"/>
</dbReference>
<feature type="active site" description="Proton acceptor" evidence="14">
    <location>
        <position position="455"/>
    </location>
</feature>
<keyword evidence="7 17" id="KW-0378">Hydrolase</keyword>
<proteinExistence type="inferred from homology"/>
<feature type="domain" description="Aminopeptidase N-like N-terminal" evidence="20">
    <location>
        <begin position="164"/>
        <end position="347"/>
    </location>
</feature>
<evidence type="ECO:0000313" key="21">
    <source>
        <dbReference type="Ensembl" id="ENSEBUP00000021586.1"/>
    </source>
</evidence>
<comment type="similarity">
    <text evidence="2 17">Belongs to the peptidase M1 family.</text>
</comment>
<dbReference type="Proteomes" id="UP000694388">
    <property type="component" value="Unplaced"/>
</dbReference>
<keyword evidence="3 17" id="KW-0031">Aminopeptidase</keyword>
<dbReference type="GO" id="GO:0070006">
    <property type="term" value="F:metalloaminopeptidase activity"/>
    <property type="evidence" value="ECO:0007669"/>
    <property type="project" value="TreeGrafter"/>
</dbReference>
<dbReference type="AlphaFoldDB" id="A0A8C4QX74"/>
<dbReference type="InterPro" id="IPR027268">
    <property type="entry name" value="Peptidase_M4/M1_CTD_sf"/>
</dbReference>
<evidence type="ECO:0000256" key="14">
    <source>
        <dbReference type="PIRSR" id="PIRSR634016-1"/>
    </source>
</evidence>
<dbReference type="PANTHER" id="PTHR11533">
    <property type="entry name" value="PROTEASE M1 ZINC METALLOPROTEASE"/>
    <property type="match status" value="1"/>
</dbReference>
<dbReference type="GO" id="GO:0042277">
    <property type="term" value="F:peptide binding"/>
    <property type="evidence" value="ECO:0007669"/>
    <property type="project" value="TreeGrafter"/>
</dbReference>
<evidence type="ECO:0000256" key="11">
    <source>
        <dbReference type="ARBA" id="ARBA00023049"/>
    </source>
</evidence>
<name>A0A8C4QX74_EPTBU</name>
<keyword evidence="5 17" id="KW-0812">Transmembrane</keyword>
<evidence type="ECO:0000256" key="4">
    <source>
        <dbReference type="ARBA" id="ARBA00022670"/>
    </source>
</evidence>
<feature type="domain" description="Peptidase M1 membrane alanine aminopeptidase" evidence="18">
    <location>
        <begin position="382"/>
        <end position="601"/>
    </location>
</feature>
<evidence type="ECO:0000256" key="6">
    <source>
        <dbReference type="ARBA" id="ARBA00022723"/>
    </source>
</evidence>
<feature type="site" description="Transition state stabilizer" evidence="16">
    <location>
        <position position="540"/>
    </location>
</feature>
<evidence type="ECO:0000256" key="3">
    <source>
        <dbReference type="ARBA" id="ARBA00022438"/>
    </source>
</evidence>
<dbReference type="FunFam" id="2.60.40.1730:FF:000001">
    <property type="entry name" value="Leucyl-cystinyl aminopeptidase"/>
    <property type="match status" value="1"/>
</dbReference>
<dbReference type="Gene3D" id="2.60.40.1730">
    <property type="entry name" value="tricorn interacting facor f3 domain"/>
    <property type="match status" value="1"/>
</dbReference>
<dbReference type="GO" id="GO:0008270">
    <property type="term" value="F:zinc ion binding"/>
    <property type="evidence" value="ECO:0007669"/>
    <property type="project" value="UniProtKB-UniRule"/>
</dbReference>
<comment type="cofactor">
    <cofactor evidence="15 17">
        <name>Zn(2+)</name>
        <dbReference type="ChEBI" id="CHEBI:29105"/>
    </cofactor>
    <text evidence="15 17">Binds 1 zinc ion per subunit.</text>
</comment>
<comment type="subcellular location">
    <subcellularLocation>
        <location evidence="1">Membrane</location>
        <topology evidence="1">Single-pass type II membrane protein</topology>
    </subcellularLocation>
</comment>
<feature type="binding site" evidence="15">
    <location>
        <position position="458"/>
    </location>
    <ligand>
        <name>Zn(2+)</name>
        <dbReference type="ChEBI" id="CHEBI:29105"/>
        <note>catalytic</note>
    </ligand>
</feature>
<evidence type="ECO:0000256" key="7">
    <source>
        <dbReference type="ARBA" id="ARBA00022801"/>
    </source>
</evidence>
<dbReference type="Ensembl" id="ENSEBUT00000022162.1">
    <property type="protein sequence ID" value="ENSEBUP00000021586.1"/>
    <property type="gene ID" value="ENSEBUG00000013328.1"/>
</dbReference>
<feature type="binding site" evidence="15">
    <location>
        <position position="454"/>
    </location>
    <ligand>
        <name>Zn(2+)</name>
        <dbReference type="ChEBI" id="CHEBI:29105"/>
        <note>catalytic</note>
    </ligand>
</feature>
<feature type="binding site" evidence="15">
    <location>
        <position position="477"/>
    </location>
    <ligand>
        <name>Zn(2+)</name>
        <dbReference type="ChEBI" id="CHEBI:29105"/>
        <note>catalytic</note>
    </ligand>
</feature>
<feature type="transmembrane region" description="Helical" evidence="17">
    <location>
        <begin position="102"/>
        <end position="121"/>
    </location>
</feature>
<dbReference type="EC" id="3.4.11.-" evidence="17"/>
<evidence type="ECO:0000259" key="20">
    <source>
        <dbReference type="Pfam" id="PF17900"/>
    </source>
</evidence>
<keyword evidence="4 17" id="KW-0645">Protease</keyword>
<dbReference type="GO" id="GO:0005615">
    <property type="term" value="C:extracellular space"/>
    <property type="evidence" value="ECO:0007669"/>
    <property type="project" value="TreeGrafter"/>
</dbReference>
<reference evidence="21" key="2">
    <citation type="submission" date="2025-09" db="UniProtKB">
        <authorList>
            <consortium name="Ensembl"/>
        </authorList>
    </citation>
    <scope>IDENTIFICATION</scope>
</reference>
<dbReference type="CDD" id="cd09601">
    <property type="entry name" value="M1_APN-Q_like"/>
    <property type="match status" value="1"/>
</dbReference>
<evidence type="ECO:0000256" key="9">
    <source>
        <dbReference type="ARBA" id="ARBA00022968"/>
    </source>
</evidence>
<dbReference type="Pfam" id="PF17900">
    <property type="entry name" value="Peptidase_M1_N"/>
    <property type="match status" value="1"/>
</dbReference>
<dbReference type="OMA" id="VNADLWY"/>
<dbReference type="SUPFAM" id="SSF55486">
    <property type="entry name" value="Metalloproteases ('zincins'), catalytic domain"/>
    <property type="match status" value="1"/>
</dbReference>
<keyword evidence="8 15" id="KW-0862">Zinc</keyword>
<dbReference type="InterPro" id="IPR024571">
    <property type="entry name" value="ERAP1-like_C_dom"/>
</dbReference>
<dbReference type="Pfam" id="PF01433">
    <property type="entry name" value="Peptidase_M1"/>
    <property type="match status" value="1"/>
</dbReference>
<keyword evidence="11 17" id="KW-0482">Metalloprotease</keyword>
<keyword evidence="9" id="KW-0735">Signal-anchor</keyword>
<dbReference type="GO" id="GO:0043171">
    <property type="term" value="P:peptide catabolic process"/>
    <property type="evidence" value="ECO:0007669"/>
    <property type="project" value="TreeGrafter"/>
</dbReference>
<dbReference type="SUPFAM" id="SSF63737">
    <property type="entry name" value="Leukotriene A4 hydrolase N-terminal domain"/>
    <property type="match status" value="1"/>
</dbReference>
<dbReference type="GO" id="GO:0005737">
    <property type="term" value="C:cytoplasm"/>
    <property type="evidence" value="ECO:0007669"/>
    <property type="project" value="TreeGrafter"/>
</dbReference>
<feature type="domain" description="ERAP1-like C-terminal" evidence="19">
    <location>
        <begin position="676"/>
        <end position="894"/>
    </location>
</feature>
<organism evidence="21 22">
    <name type="scientific">Eptatretus burgeri</name>
    <name type="common">Inshore hagfish</name>
    <dbReference type="NCBI Taxonomy" id="7764"/>
    <lineage>
        <taxon>Eukaryota</taxon>
        <taxon>Metazoa</taxon>
        <taxon>Chordata</taxon>
        <taxon>Craniata</taxon>
        <taxon>Vertebrata</taxon>
        <taxon>Cyclostomata</taxon>
        <taxon>Myxini</taxon>
        <taxon>Myxiniformes</taxon>
        <taxon>Myxinidae</taxon>
        <taxon>Eptatretinae</taxon>
        <taxon>Eptatretus</taxon>
    </lineage>
</organism>
<evidence type="ECO:0000256" key="17">
    <source>
        <dbReference type="RuleBase" id="RU364040"/>
    </source>
</evidence>
<dbReference type="InterPro" id="IPR050344">
    <property type="entry name" value="Peptidase_M1_aminopeptidases"/>
</dbReference>
<keyword evidence="6 15" id="KW-0479">Metal-binding</keyword>
<evidence type="ECO:0000256" key="2">
    <source>
        <dbReference type="ARBA" id="ARBA00010136"/>
    </source>
</evidence>
<accession>A0A8C4QX74</accession>
<dbReference type="GO" id="GO:0016020">
    <property type="term" value="C:membrane"/>
    <property type="evidence" value="ECO:0007669"/>
    <property type="project" value="UniProtKB-SubCell"/>
</dbReference>
<dbReference type="Pfam" id="PF11838">
    <property type="entry name" value="ERAP1_C"/>
    <property type="match status" value="1"/>
</dbReference>
<keyword evidence="13" id="KW-0325">Glycoprotein</keyword>
<keyword evidence="12 17" id="KW-0472">Membrane</keyword>
<evidence type="ECO:0000256" key="1">
    <source>
        <dbReference type="ARBA" id="ARBA00004606"/>
    </source>
</evidence>
<evidence type="ECO:0000256" key="8">
    <source>
        <dbReference type="ARBA" id="ARBA00022833"/>
    </source>
</evidence>
<evidence type="ECO:0000313" key="22">
    <source>
        <dbReference type="Proteomes" id="UP000694388"/>
    </source>
</evidence>
<evidence type="ECO:0000259" key="18">
    <source>
        <dbReference type="Pfam" id="PF01433"/>
    </source>
</evidence>
<dbReference type="InterPro" id="IPR014782">
    <property type="entry name" value="Peptidase_M1_dom"/>
</dbReference>